<reference evidence="1" key="2">
    <citation type="journal article" date="2015" name="Fish Shellfish Immunol.">
        <title>Early steps in the European eel (Anguilla anguilla)-Vibrio vulnificus interaction in the gills: Role of the RtxA13 toxin.</title>
        <authorList>
            <person name="Callol A."/>
            <person name="Pajuelo D."/>
            <person name="Ebbesson L."/>
            <person name="Teles M."/>
            <person name="MacKenzie S."/>
            <person name="Amaro C."/>
        </authorList>
    </citation>
    <scope>NUCLEOTIDE SEQUENCE</scope>
</reference>
<sequence>MRESCAPFCKFPSVVSSAEGVRYLGKYLHSPRAVHRNAL</sequence>
<dbReference type="AlphaFoldDB" id="A0A0E9XQU4"/>
<name>A0A0E9XQU4_ANGAN</name>
<evidence type="ECO:0000313" key="1">
    <source>
        <dbReference type="EMBL" id="JAI05123.1"/>
    </source>
</evidence>
<protein>
    <submittedName>
        <fullName evidence="1">Uncharacterized protein</fullName>
    </submittedName>
</protein>
<proteinExistence type="predicted"/>
<dbReference type="EMBL" id="GBXM01003455">
    <property type="protein sequence ID" value="JAI05123.1"/>
    <property type="molecule type" value="Transcribed_RNA"/>
</dbReference>
<accession>A0A0E9XQU4</accession>
<organism evidence="1">
    <name type="scientific">Anguilla anguilla</name>
    <name type="common">European freshwater eel</name>
    <name type="synonym">Muraena anguilla</name>
    <dbReference type="NCBI Taxonomy" id="7936"/>
    <lineage>
        <taxon>Eukaryota</taxon>
        <taxon>Metazoa</taxon>
        <taxon>Chordata</taxon>
        <taxon>Craniata</taxon>
        <taxon>Vertebrata</taxon>
        <taxon>Euteleostomi</taxon>
        <taxon>Actinopterygii</taxon>
        <taxon>Neopterygii</taxon>
        <taxon>Teleostei</taxon>
        <taxon>Anguilliformes</taxon>
        <taxon>Anguillidae</taxon>
        <taxon>Anguilla</taxon>
    </lineage>
</organism>
<reference evidence="1" key="1">
    <citation type="submission" date="2014-11" db="EMBL/GenBank/DDBJ databases">
        <authorList>
            <person name="Amaro Gonzalez C."/>
        </authorList>
    </citation>
    <scope>NUCLEOTIDE SEQUENCE</scope>
</reference>